<evidence type="ECO:0000256" key="1">
    <source>
        <dbReference type="SAM" id="MobiDB-lite"/>
    </source>
</evidence>
<dbReference type="RefSeq" id="XP_018753604.1">
    <property type="nucleotide sequence ID" value="XM_018896182.1"/>
</dbReference>
<dbReference type="AlphaFoldDB" id="W7M796"/>
<dbReference type="Proteomes" id="UP000009096">
    <property type="component" value="Chromosome 8"/>
</dbReference>
<accession>W7M796</accession>
<organism evidence="2 3">
    <name type="scientific">Gibberella moniliformis (strain M3125 / FGSC 7600)</name>
    <name type="common">Maize ear and stalk rot fungus</name>
    <name type="synonym">Fusarium verticillioides</name>
    <dbReference type="NCBI Taxonomy" id="334819"/>
    <lineage>
        <taxon>Eukaryota</taxon>
        <taxon>Fungi</taxon>
        <taxon>Dikarya</taxon>
        <taxon>Ascomycota</taxon>
        <taxon>Pezizomycotina</taxon>
        <taxon>Sordariomycetes</taxon>
        <taxon>Hypocreomycetidae</taxon>
        <taxon>Hypocreales</taxon>
        <taxon>Nectriaceae</taxon>
        <taxon>Fusarium</taxon>
        <taxon>Fusarium fujikuroi species complex</taxon>
    </lineage>
</organism>
<dbReference type="KEGG" id="fvr:FVEG_07527"/>
<dbReference type="RefSeq" id="XP_018753605.1">
    <property type="nucleotide sequence ID" value="XM_018896183.1"/>
</dbReference>
<reference evidence="2" key="2">
    <citation type="submission" date="2013-11" db="EMBL/GenBank/DDBJ databases">
        <authorList>
            <consortium name="The Broad Institute Genome Sequencing Platform"/>
            <person name="Ma L.-J."/>
            <person name="Corby-Kistler H."/>
            <person name="Broz K."/>
            <person name="Gale L.R."/>
            <person name="Jonkers W."/>
            <person name="O'Donnell K."/>
            <person name="Ploetz R."/>
            <person name="Steinberg C."/>
            <person name="Schwartz D.C."/>
            <person name="VanEtten H."/>
            <person name="Zhou S."/>
            <person name="Young S.K."/>
            <person name="Zeng Q."/>
            <person name="Gargeya S."/>
            <person name="Fitzgerald M."/>
            <person name="Abouelleil A."/>
            <person name="Alvarado L."/>
            <person name="Chapman S.B."/>
            <person name="Gainer-Dewar J."/>
            <person name="Goldberg J."/>
            <person name="Griggs A."/>
            <person name="Gujja S."/>
            <person name="Hansen M."/>
            <person name="Howarth C."/>
            <person name="Imamovic A."/>
            <person name="Ireland A."/>
            <person name="Larimer J."/>
            <person name="McCowan C."/>
            <person name="Murphy C."/>
            <person name="Pearson M."/>
            <person name="Poon T.W."/>
            <person name="Priest M."/>
            <person name="Roberts A."/>
            <person name="Saif S."/>
            <person name="Shea T."/>
            <person name="Sykes S."/>
            <person name="Wortman J."/>
            <person name="Nusbaum C."/>
            <person name="Birren B."/>
        </authorList>
    </citation>
    <scope>NUCLEOTIDE SEQUENCE</scope>
    <source>
        <strain evidence="2">7600</strain>
    </source>
</reference>
<dbReference type="HOGENOM" id="CLU_2512810_0_0_1"/>
<keyword evidence="3" id="KW-1185">Reference proteome</keyword>
<gene>
    <name evidence="2" type="ORF">FVEG_07527</name>
</gene>
<protein>
    <submittedName>
        <fullName evidence="2">Uncharacterized protein</fullName>
    </submittedName>
</protein>
<feature type="region of interest" description="Disordered" evidence="1">
    <location>
        <begin position="66"/>
        <end position="85"/>
    </location>
</feature>
<dbReference type="GeneID" id="30065317"/>
<dbReference type="EMBL" id="DS022250">
    <property type="protein sequence ID" value="EWG47414.1"/>
    <property type="molecule type" value="Genomic_DNA"/>
</dbReference>
<proteinExistence type="predicted"/>
<sequence length="85" mass="9482">MCLISSSGAASTMRSEGHVLHLRACNCHGGVSIGLNSRLRDGIPCRFFRRSLRLWSIGVKMQTHCDHNKRQKQLQSPSSRSCISQ</sequence>
<dbReference type="EMBL" id="DS022250">
    <property type="protein sequence ID" value="EWG47413.1"/>
    <property type="molecule type" value="Genomic_DNA"/>
</dbReference>
<dbReference type="RefSeq" id="XP_018753606.1">
    <property type="nucleotide sequence ID" value="XM_018896184.1"/>
</dbReference>
<name>W7M796_GIBM7</name>
<dbReference type="EMBL" id="DS022250">
    <property type="protein sequence ID" value="EWG47415.1"/>
    <property type="molecule type" value="Genomic_DNA"/>
</dbReference>
<reference evidence="2 3" key="1">
    <citation type="journal article" date="2010" name="Nature">
        <title>Comparative genomics reveals mobile pathogenicity chromosomes in Fusarium.</title>
        <authorList>
            <person name="Ma L.J."/>
            <person name="van der Does H.C."/>
            <person name="Borkovich K.A."/>
            <person name="Coleman J.J."/>
            <person name="Daboussi M.J."/>
            <person name="Di Pietro A."/>
            <person name="Dufresne M."/>
            <person name="Freitag M."/>
            <person name="Grabherr M."/>
            <person name="Henrissat B."/>
            <person name="Houterman P.M."/>
            <person name="Kang S."/>
            <person name="Shim W.B."/>
            <person name="Woloshuk C."/>
            <person name="Xie X."/>
            <person name="Xu J.R."/>
            <person name="Antoniw J."/>
            <person name="Baker S.E."/>
            <person name="Bluhm B.H."/>
            <person name="Breakspear A."/>
            <person name="Brown D.W."/>
            <person name="Butchko R.A."/>
            <person name="Chapman S."/>
            <person name="Coulson R."/>
            <person name="Coutinho P.M."/>
            <person name="Danchin E.G."/>
            <person name="Diener A."/>
            <person name="Gale L.R."/>
            <person name="Gardiner D.M."/>
            <person name="Goff S."/>
            <person name="Hammond-Kosack K.E."/>
            <person name="Hilburn K."/>
            <person name="Hua-Van A."/>
            <person name="Jonkers W."/>
            <person name="Kazan K."/>
            <person name="Kodira C.D."/>
            <person name="Koehrsen M."/>
            <person name="Kumar L."/>
            <person name="Lee Y.H."/>
            <person name="Li L."/>
            <person name="Manners J.M."/>
            <person name="Miranda-Saavedra D."/>
            <person name="Mukherjee M."/>
            <person name="Park G."/>
            <person name="Park J."/>
            <person name="Park S.Y."/>
            <person name="Proctor R.H."/>
            <person name="Regev A."/>
            <person name="Ruiz-Roldan M.C."/>
            <person name="Sain D."/>
            <person name="Sakthikumar S."/>
            <person name="Sykes S."/>
            <person name="Schwartz D.C."/>
            <person name="Turgeon B.G."/>
            <person name="Wapinski I."/>
            <person name="Yoder O."/>
            <person name="Young S."/>
            <person name="Zeng Q."/>
            <person name="Zhou S."/>
            <person name="Galagan J."/>
            <person name="Cuomo C.A."/>
            <person name="Kistler H.C."/>
            <person name="Rep M."/>
        </authorList>
    </citation>
    <scope>NUCLEOTIDE SEQUENCE [LARGE SCALE GENOMIC DNA]</scope>
    <source>
        <strain evidence="2">7600</strain>
        <strain evidence="3">M3125 / FGSC 7600</strain>
    </source>
</reference>
<feature type="compositionally biased region" description="Polar residues" evidence="1">
    <location>
        <begin position="73"/>
        <end position="85"/>
    </location>
</feature>
<dbReference type="VEuPathDB" id="FungiDB:FVEG_07527"/>
<evidence type="ECO:0000313" key="3">
    <source>
        <dbReference type="Proteomes" id="UP000009096"/>
    </source>
</evidence>
<evidence type="ECO:0000313" key="2">
    <source>
        <dbReference type="EMBL" id="EWG47413.1"/>
    </source>
</evidence>